<dbReference type="GO" id="GO:0005912">
    <property type="term" value="C:adherens junction"/>
    <property type="evidence" value="ECO:0007669"/>
    <property type="project" value="TreeGrafter"/>
</dbReference>
<dbReference type="GO" id="GO:0005737">
    <property type="term" value="C:cytoplasm"/>
    <property type="evidence" value="ECO:0007669"/>
    <property type="project" value="TreeGrafter"/>
</dbReference>
<evidence type="ECO:0000313" key="8">
    <source>
        <dbReference type="EMBL" id="KAK8400834.1"/>
    </source>
</evidence>
<dbReference type="GO" id="GO:0005886">
    <property type="term" value="C:plasma membrane"/>
    <property type="evidence" value="ECO:0007669"/>
    <property type="project" value="TreeGrafter"/>
</dbReference>
<accession>A0AAW0UL09</accession>
<evidence type="ECO:0000256" key="1">
    <source>
        <dbReference type="ARBA" id="ARBA00004282"/>
    </source>
</evidence>
<feature type="compositionally biased region" description="Polar residues" evidence="7">
    <location>
        <begin position="36"/>
        <end position="59"/>
    </location>
</feature>
<organism evidence="8 9">
    <name type="scientific">Scylla paramamosain</name>
    <name type="common">Mud crab</name>
    <dbReference type="NCBI Taxonomy" id="85552"/>
    <lineage>
        <taxon>Eukaryota</taxon>
        <taxon>Metazoa</taxon>
        <taxon>Ecdysozoa</taxon>
        <taxon>Arthropoda</taxon>
        <taxon>Crustacea</taxon>
        <taxon>Multicrustacea</taxon>
        <taxon>Malacostraca</taxon>
        <taxon>Eumalacostraca</taxon>
        <taxon>Eucarida</taxon>
        <taxon>Decapoda</taxon>
        <taxon>Pleocyemata</taxon>
        <taxon>Brachyura</taxon>
        <taxon>Eubrachyura</taxon>
        <taxon>Portunoidea</taxon>
        <taxon>Portunidae</taxon>
        <taxon>Portuninae</taxon>
        <taxon>Scylla</taxon>
    </lineage>
</organism>
<dbReference type="PROSITE" id="PS50176">
    <property type="entry name" value="ARM_REPEAT"/>
    <property type="match status" value="3"/>
</dbReference>
<feature type="region of interest" description="Disordered" evidence="7">
    <location>
        <begin position="486"/>
        <end position="512"/>
    </location>
</feature>
<dbReference type="SUPFAM" id="SSF48371">
    <property type="entry name" value="ARM repeat"/>
    <property type="match status" value="1"/>
</dbReference>
<feature type="region of interest" description="Disordered" evidence="7">
    <location>
        <begin position="1"/>
        <end position="70"/>
    </location>
</feature>
<dbReference type="InterPro" id="IPR028435">
    <property type="entry name" value="Plakophilin/d_Catenin"/>
</dbReference>
<dbReference type="GO" id="GO:0098609">
    <property type="term" value="P:cell-cell adhesion"/>
    <property type="evidence" value="ECO:0007669"/>
    <property type="project" value="InterPro"/>
</dbReference>
<keyword evidence="5" id="KW-0965">Cell junction</keyword>
<dbReference type="AlphaFoldDB" id="A0AAW0UL09"/>
<gene>
    <name evidence="8" type="ORF">O3P69_002536</name>
</gene>
<dbReference type="Pfam" id="PF00514">
    <property type="entry name" value="Arm"/>
    <property type="match status" value="4"/>
</dbReference>
<keyword evidence="3" id="KW-0677">Repeat</keyword>
<evidence type="ECO:0008006" key="10">
    <source>
        <dbReference type="Google" id="ProtNLM"/>
    </source>
</evidence>
<comment type="similarity">
    <text evidence="2">Belongs to the beta-catenin family.</text>
</comment>
<proteinExistence type="inferred from homology"/>
<evidence type="ECO:0000313" key="9">
    <source>
        <dbReference type="Proteomes" id="UP001487740"/>
    </source>
</evidence>
<sequence>MTDTLGQPEVTTTTTTYSVDYGPHTTNGLPHPHGSPDNTSSRQSVSSAGGESTQLVSRKQTQHTTQQITTTTKVIREVHHIGPDGEVLDSLPLGEYPYAQAPVPPGYAMDSYRPHSPSSEAGSRSRYEGYPPTSTAGYDYDPYSRGPRGDYPYDQVGYPPPQTQASYSGHFRGDGAGNYVDPGYLQRPPTPPSPSERSESPPPHRTMHRVGGYPQSGYAELDASLLPPNGDDPYRNTPSPGMQALPQDRYVRWRDPDLHEVIDFLSNPNNVVKANAAAYLQHLCYMDDPTKQKTRILGGIPPLVALLTHDLPELHRNACGALRNLSYGRQNDENKRAIKDAQGIPALVRLLRKTPDNEIKELVTGILWNLSSCEQDLKHSILDDALTVIVSHVIIPCSGWDGGEVERDPNVDVWWSTVFKNASGVLRNISSAGEYARTKLRQCHGLVDSLLTVIKSAIQGSSHDNKSVENCVCILRNLSYRCQEVEDPNYDKNQPPTQSRATATAKDGEGELTDTCGDNLGCFGGSRKKKEAMGGAVKESSGGTRSTGPRTEPLRGMELLWQPEIVVGPYLALLSDCSNPETLEAAAGALQNLAACYWQPSIDVRAAVRKEKGLPILVELLRMEVDRVVCAVATALRNLAIDQRNKELIGKYAMRDLVQKLPSGNTHDSGTSDETIAAVLATLNEVIKKSAEFSRSLLDVGGVERLVNMTRHRGRYSVRVVKFASQVLFSMWGHQELREVYKKAGWKEQDFVSKSVAARNAASGGANSPTANNTLNRPMASQGGTRYEDRTIQRGQGKTHQMYSQVGVGSCEVSLG</sequence>
<evidence type="ECO:0000256" key="7">
    <source>
        <dbReference type="SAM" id="MobiDB-lite"/>
    </source>
</evidence>
<feature type="region of interest" description="Disordered" evidence="7">
    <location>
        <begin position="107"/>
        <end position="246"/>
    </location>
</feature>
<comment type="subcellular location">
    <subcellularLocation>
        <location evidence="1">Cell junction</location>
    </subcellularLocation>
</comment>
<feature type="repeat" description="ARM" evidence="6">
    <location>
        <begin position="342"/>
        <end position="376"/>
    </location>
</feature>
<evidence type="ECO:0000256" key="4">
    <source>
        <dbReference type="ARBA" id="ARBA00022889"/>
    </source>
</evidence>
<comment type="caution">
    <text evidence="8">The sequence shown here is derived from an EMBL/GenBank/DDBJ whole genome shotgun (WGS) entry which is preliminary data.</text>
</comment>
<feature type="compositionally biased region" description="Polar residues" evidence="7">
    <location>
        <begin position="491"/>
        <end position="502"/>
    </location>
</feature>
<name>A0AAW0UL09_SCYPA</name>
<dbReference type="Proteomes" id="UP001487740">
    <property type="component" value="Unassembled WGS sequence"/>
</dbReference>
<evidence type="ECO:0000256" key="3">
    <source>
        <dbReference type="ARBA" id="ARBA00022737"/>
    </source>
</evidence>
<feature type="repeat" description="ARM" evidence="6">
    <location>
        <begin position="298"/>
        <end position="333"/>
    </location>
</feature>
<feature type="compositionally biased region" description="Pro residues" evidence="7">
    <location>
        <begin position="188"/>
        <end position="204"/>
    </location>
</feature>
<feature type="repeat" description="ARM" evidence="6">
    <location>
        <begin position="612"/>
        <end position="649"/>
    </location>
</feature>
<keyword evidence="4" id="KW-0130">Cell adhesion</keyword>
<dbReference type="PANTHER" id="PTHR10372:SF27">
    <property type="entry name" value="ADHERENS JUNCTION PROTEIN P120"/>
    <property type="match status" value="1"/>
</dbReference>
<evidence type="ECO:0000256" key="6">
    <source>
        <dbReference type="PROSITE-ProRule" id="PRU00259"/>
    </source>
</evidence>
<protein>
    <recommendedName>
        <fullName evidence="10">Catenin delta-2</fullName>
    </recommendedName>
</protein>
<dbReference type="InterPro" id="IPR000225">
    <property type="entry name" value="Armadillo"/>
</dbReference>
<reference evidence="8 9" key="1">
    <citation type="submission" date="2023-03" db="EMBL/GenBank/DDBJ databases">
        <title>High-quality genome of Scylla paramamosain provides insights in environmental adaptation.</title>
        <authorList>
            <person name="Zhang L."/>
        </authorList>
    </citation>
    <scope>NUCLEOTIDE SEQUENCE [LARGE SCALE GENOMIC DNA]</scope>
    <source>
        <strain evidence="8">LZ_2023a</strain>
        <tissue evidence="8">Muscle</tissue>
    </source>
</reference>
<feature type="region of interest" description="Disordered" evidence="7">
    <location>
        <begin position="760"/>
        <end position="787"/>
    </location>
</feature>
<dbReference type="EMBL" id="JARAKH010000009">
    <property type="protein sequence ID" value="KAK8400834.1"/>
    <property type="molecule type" value="Genomic_DNA"/>
</dbReference>
<evidence type="ECO:0000256" key="2">
    <source>
        <dbReference type="ARBA" id="ARBA00005462"/>
    </source>
</evidence>
<dbReference type="PANTHER" id="PTHR10372">
    <property type="entry name" value="PLAKOPHILLIN-RELATED"/>
    <property type="match status" value="1"/>
</dbReference>
<evidence type="ECO:0000256" key="5">
    <source>
        <dbReference type="ARBA" id="ARBA00022949"/>
    </source>
</evidence>
<dbReference type="GO" id="GO:0005634">
    <property type="term" value="C:nucleus"/>
    <property type="evidence" value="ECO:0007669"/>
    <property type="project" value="TreeGrafter"/>
</dbReference>
<dbReference type="InterPro" id="IPR011989">
    <property type="entry name" value="ARM-like"/>
</dbReference>
<dbReference type="InterPro" id="IPR016024">
    <property type="entry name" value="ARM-type_fold"/>
</dbReference>
<dbReference type="SMART" id="SM00185">
    <property type="entry name" value="ARM"/>
    <property type="match status" value="5"/>
</dbReference>
<dbReference type="Gene3D" id="1.25.10.10">
    <property type="entry name" value="Leucine-rich Repeat Variant"/>
    <property type="match status" value="1"/>
</dbReference>
<keyword evidence="9" id="KW-1185">Reference proteome</keyword>
<feature type="region of interest" description="Disordered" evidence="7">
    <location>
        <begin position="533"/>
        <end position="552"/>
    </location>
</feature>